<feature type="domain" description="Bacteriophage tail tape measure C-terminal" evidence="1">
    <location>
        <begin position="520"/>
        <end position="589"/>
    </location>
</feature>
<evidence type="ECO:0000259" key="1">
    <source>
        <dbReference type="Pfam" id="PF09718"/>
    </source>
</evidence>
<proteinExistence type="predicted"/>
<dbReference type="EMBL" id="LR797413">
    <property type="protein sequence ID" value="CAB4213899.1"/>
    <property type="molecule type" value="Genomic_DNA"/>
</dbReference>
<protein>
    <submittedName>
        <fullName evidence="2">Bacteriophage lambda, GpH, tail tape measure, C-terminal</fullName>
    </submittedName>
</protein>
<evidence type="ECO:0000313" key="3">
    <source>
        <dbReference type="EMBL" id="CAB4213899.1"/>
    </source>
</evidence>
<sequence>MANNIARLGVLLGLDSAEFVKGIEGAGKKLADFADKAASYGKFSAAALLVLTQQALAYADEIADVAKANDIAIDSILKLSNALGNAGGKAEDAGKLIASFTKFVDSAAEGSFEAQKSFSKAGISLKDLGKLSSEDLFQKTIQGLAKITDPLTRNAKAMEIFGKAAKGVDFTDLANGMNSATKATEAQAEAIQKAADFHDLLAERARDTLIVLAVELGPIIKLTTDYIKGMSGETSLMGKVFGTVFETIVILGSDVAFVFRAIADEIAHTFENAKVLWTGGIAAATALNEVHAAKWEEERKKLDEFQSKIMNRNFGGVLPSQMSSLDDAATKSSVKRPVKAGIDPEVEKRKAIIFKAMMDELTETERIQAEIAEIYKKADDKILADWKANETLKFQLLEDELRNEQQIQEEIGIINNRYAEGNAIQMESQKLDEKDLARTQEMFKLEQNGLNMKAEDLQFEKDRMAIENKRADAIERINSNSALTSDAREEALLRENALAQEAIRLAAERNRIIKEAKAGTFEEGFFKGIDRFVNNLATDMENGQKAFESVMNNMSQALDNFVKTGKLNFKDFARSIIQDLIAIQLKAQANSLLSMAFKMFTGGGEGLGANYAKADGGSVSGNNAYLVGERGPEIFMPSGSGTIIPNHALSMGGGTTNVTNNYINAIDAKSFEDRLLGSSNTIWAANAYANKSLAVSRGRT</sequence>
<reference evidence="2" key="1">
    <citation type="submission" date="2020-05" db="EMBL/GenBank/DDBJ databases">
        <authorList>
            <person name="Chiriac C."/>
            <person name="Salcher M."/>
            <person name="Ghai R."/>
            <person name="Kavagutti S V."/>
        </authorList>
    </citation>
    <scope>NUCLEOTIDE SEQUENCE</scope>
</reference>
<dbReference type="InterPro" id="IPR006431">
    <property type="entry name" value="Phage_tape_meas_C"/>
</dbReference>
<accession>A0A6J5QGG9</accession>
<dbReference type="Pfam" id="PF09718">
    <property type="entry name" value="Tape_meas_lam_C"/>
    <property type="match status" value="1"/>
</dbReference>
<dbReference type="EMBL" id="LR797053">
    <property type="protein sequence ID" value="CAB4183800.1"/>
    <property type="molecule type" value="Genomic_DNA"/>
</dbReference>
<gene>
    <name evidence="2" type="ORF">UFOVP1102_9</name>
    <name evidence="3" type="ORF">UFOVP1463_11</name>
</gene>
<evidence type="ECO:0000313" key="2">
    <source>
        <dbReference type="EMBL" id="CAB4183800.1"/>
    </source>
</evidence>
<name>A0A6J5QGG9_9CAUD</name>
<organism evidence="2">
    <name type="scientific">uncultured Caudovirales phage</name>
    <dbReference type="NCBI Taxonomy" id="2100421"/>
    <lineage>
        <taxon>Viruses</taxon>
        <taxon>Duplodnaviria</taxon>
        <taxon>Heunggongvirae</taxon>
        <taxon>Uroviricota</taxon>
        <taxon>Caudoviricetes</taxon>
        <taxon>Peduoviridae</taxon>
        <taxon>Maltschvirus</taxon>
        <taxon>Maltschvirus maltsch</taxon>
    </lineage>
</organism>